<proteinExistence type="predicted"/>
<dbReference type="InterPro" id="IPR011486">
    <property type="entry name" value="BBP2"/>
</dbReference>
<dbReference type="Proteomes" id="UP000321204">
    <property type="component" value="Chromosome"/>
</dbReference>
<dbReference type="AlphaFoldDB" id="A0A5B8UGZ9"/>
<dbReference type="OrthoDB" id="1114561at2"/>
<dbReference type="EMBL" id="CP042433">
    <property type="protein sequence ID" value="QEC55904.1"/>
    <property type="molecule type" value="Genomic_DNA"/>
</dbReference>
<dbReference type="KEGG" id="fgg:FSB75_08345"/>
<protein>
    <submittedName>
        <fullName evidence="2">Porin</fullName>
    </submittedName>
</protein>
<dbReference type="RefSeq" id="WP_146785512.1">
    <property type="nucleotide sequence ID" value="NZ_BAABIO010000001.1"/>
</dbReference>
<feature type="chain" id="PRO_5022721247" evidence="1">
    <location>
        <begin position="21"/>
        <end position="355"/>
    </location>
</feature>
<dbReference type="Pfam" id="PF07642">
    <property type="entry name" value="BBP2"/>
    <property type="match status" value="1"/>
</dbReference>
<feature type="signal peptide" evidence="1">
    <location>
        <begin position="1"/>
        <end position="20"/>
    </location>
</feature>
<organism evidence="2 3">
    <name type="scientific">Flavisolibacter ginsenosidimutans</name>
    <dbReference type="NCBI Taxonomy" id="661481"/>
    <lineage>
        <taxon>Bacteria</taxon>
        <taxon>Pseudomonadati</taxon>
        <taxon>Bacteroidota</taxon>
        <taxon>Chitinophagia</taxon>
        <taxon>Chitinophagales</taxon>
        <taxon>Chitinophagaceae</taxon>
        <taxon>Flavisolibacter</taxon>
    </lineage>
</organism>
<accession>A0A5B8UGZ9</accession>
<sequence>MLRNLILSGMAISLLNNAFAQDSTKPASSLSVTGSADLYYKYDFGKSKANNLTSFTNSHNTFELGMASVKLDYKSTKVELVADLGFGKRAQEFSYNDAGILQAVKQLYISYSLNNWLKLTAGSWATHVGYELVDAYANRNYSMSYMFTNGPFFHTGVKAEASYGTSGFMVGIANPTDYKYVPDGVLNHKTFLAQYSYAPSDLFKAYINFVGGQNIDSSKTHQYDLVLTSKLSSKFSLGYNGTLNRTTLYFGKDKYDEAKSWWGSALYVNFDPSKTFGLTLREEYFNDDKQLKMFGSQPKGGSIFASTLSANIRADNFTFIPEFRLDKASQTLFTDASAKPVKWSANVLFAAVYQF</sequence>
<keyword evidence="3" id="KW-1185">Reference proteome</keyword>
<reference evidence="2 3" key="1">
    <citation type="journal article" date="2015" name="Int. J. Syst. Evol. Microbiol.">
        <title>Flavisolibacter ginsenosidimutans sp. nov., with ginsenoside-converting activity isolated from soil used for cultivating ginseng.</title>
        <authorList>
            <person name="Zhao Y."/>
            <person name="Liu Q."/>
            <person name="Kang M.S."/>
            <person name="Jin F."/>
            <person name="Yu H."/>
            <person name="Im W.T."/>
        </authorList>
    </citation>
    <scope>NUCLEOTIDE SEQUENCE [LARGE SCALE GENOMIC DNA]</scope>
    <source>
        <strain evidence="2 3">Gsoil 636</strain>
    </source>
</reference>
<evidence type="ECO:0000313" key="2">
    <source>
        <dbReference type="EMBL" id="QEC55904.1"/>
    </source>
</evidence>
<gene>
    <name evidence="2" type="ORF">FSB75_08345</name>
</gene>
<name>A0A5B8UGZ9_9BACT</name>
<evidence type="ECO:0000256" key="1">
    <source>
        <dbReference type="SAM" id="SignalP"/>
    </source>
</evidence>
<keyword evidence="1" id="KW-0732">Signal</keyword>
<evidence type="ECO:0000313" key="3">
    <source>
        <dbReference type="Proteomes" id="UP000321204"/>
    </source>
</evidence>